<comment type="caution">
    <text evidence="2">The sequence shown here is derived from an EMBL/GenBank/DDBJ whole genome shotgun (WGS) entry which is preliminary data.</text>
</comment>
<organism evidence="2 3">
    <name type="scientific">Tolypocladium ophioglossoides (strain CBS 100239)</name>
    <name type="common">Snaketongue truffleclub</name>
    <name type="synonym">Elaphocordyceps ophioglossoides</name>
    <dbReference type="NCBI Taxonomy" id="1163406"/>
    <lineage>
        <taxon>Eukaryota</taxon>
        <taxon>Fungi</taxon>
        <taxon>Dikarya</taxon>
        <taxon>Ascomycota</taxon>
        <taxon>Pezizomycotina</taxon>
        <taxon>Sordariomycetes</taxon>
        <taxon>Hypocreomycetidae</taxon>
        <taxon>Hypocreales</taxon>
        <taxon>Ophiocordycipitaceae</taxon>
        <taxon>Tolypocladium</taxon>
    </lineage>
</organism>
<dbReference type="Proteomes" id="UP000036947">
    <property type="component" value="Unassembled WGS sequence"/>
</dbReference>
<dbReference type="EMBL" id="LFRF01000021">
    <property type="protein sequence ID" value="KND89064.1"/>
    <property type="molecule type" value="Genomic_DNA"/>
</dbReference>
<evidence type="ECO:0000256" key="1">
    <source>
        <dbReference type="SAM" id="MobiDB-lite"/>
    </source>
</evidence>
<accession>A0A0L0N4Y8</accession>
<evidence type="ECO:0000313" key="3">
    <source>
        <dbReference type="Proteomes" id="UP000036947"/>
    </source>
</evidence>
<reference evidence="2 3" key="1">
    <citation type="journal article" date="2015" name="BMC Genomics">
        <title>The genome of the truffle-parasite Tolypocladium ophioglossoides and the evolution of antifungal peptaibiotics.</title>
        <authorList>
            <person name="Quandt C.A."/>
            <person name="Bushley K.E."/>
            <person name="Spatafora J.W."/>
        </authorList>
    </citation>
    <scope>NUCLEOTIDE SEQUENCE [LARGE SCALE GENOMIC DNA]</scope>
    <source>
        <strain evidence="2 3">CBS 100239</strain>
    </source>
</reference>
<evidence type="ECO:0000313" key="2">
    <source>
        <dbReference type="EMBL" id="KND89064.1"/>
    </source>
</evidence>
<dbReference type="AlphaFoldDB" id="A0A0L0N4Y8"/>
<dbReference type="OrthoDB" id="2942798at2759"/>
<gene>
    <name evidence="2" type="ORF">TOPH_06244</name>
</gene>
<feature type="region of interest" description="Disordered" evidence="1">
    <location>
        <begin position="1"/>
        <end position="89"/>
    </location>
</feature>
<keyword evidence="3" id="KW-1185">Reference proteome</keyword>
<feature type="compositionally biased region" description="Basic and acidic residues" evidence="1">
    <location>
        <begin position="50"/>
        <end position="66"/>
    </location>
</feature>
<proteinExistence type="predicted"/>
<feature type="compositionally biased region" description="Basic and acidic residues" evidence="1">
    <location>
        <begin position="14"/>
        <end position="26"/>
    </location>
</feature>
<protein>
    <submittedName>
        <fullName evidence="2">Uncharacterized protein</fullName>
    </submittedName>
</protein>
<sequence length="184" mass="21081">MPPHDTPATAWENFKTRHNPDTDTRRQGQRTRWTLMAGSNTPTNPLAHPSEIDVRHSTTKAQDPKRAGGFPPAACESIPRRNSPSRRDRGTQLSIAFRTRLVSASGTLAHPDYPSVWRLHVHPSTIQRFIELLTDLLPAAVGSWIRHVFPEWFLPTDIILKSEKREQEEHFDAEVRVYKQLRPL</sequence>
<name>A0A0L0N4Y8_TOLOC</name>